<dbReference type="GO" id="GO:0016740">
    <property type="term" value="F:transferase activity"/>
    <property type="evidence" value="ECO:0007669"/>
    <property type="project" value="UniProtKB-KW"/>
</dbReference>
<name>A0ABY1ZM34_9GAMM</name>
<evidence type="ECO:0000313" key="2">
    <source>
        <dbReference type="EMBL" id="TBW55898.1"/>
    </source>
</evidence>
<organism evidence="2 3">
    <name type="scientific">Marinobacter halodurans</name>
    <dbReference type="NCBI Taxonomy" id="2528979"/>
    <lineage>
        <taxon>Bacteria</taxon>
        <taxon>Pseudomonadati</taxon>
        <taxon>Pseudomonadota</taxon>
        <taxon>Gammaproteobacteria</taxon>
        <taxon>Pseudomonadales</taxon>
        <taxon>Marinobacteraceae</taxon>
        <taxon>Marinobacter</taxon>
    </lineage>
</organism>
<evidence type="ECO:0000259" key="1">
    <source>
        <dbReference type="Pfam" id="PF04230"/>
    </source>
</evidence>
<dbReference type="Proteomes" id="UP000313645">
    <property type="component" value="Unassembled WGS sequence"/>
</dbReference>
<dbReference type="Pfam" id="PF04230">
    <property type="entry name" value="PS_pyruv_trans"/>
    <property type="match status" value="1"/>
</dbReference>
<dbReference type="EMBL" id="SJDL01000014">
    <property type="protein sequence ID" value="TBW55898.1"/>
    <property type="molecule type" value="Genomic_DNA"/>
</dbReference>
<sequence length="308" mass="35138">MKLEYCDNGNLNVGDDLNRWLWPKLLPRLFDEGNEDVFLGVGTLLTEKRMVQQLSGARTISILSSGAWNSQAPNLAPHWKVYGVRGYRTAKWIGVEPSFAVGDGAYLLRQLIASREAPIGNPVLTGFVPHHRSEDFVDWETVCNSAGVKFITPRQHIESFTNQLSECELILSEAMHGAIIADALRIPWWPIKFSPSFQEEKWFDWSEFMGLNLEFTHLPTIYQHLPPLSKRIETKFKRMVNRFGYSPPKWSNLPNYPFFRGEASIEILVESLIKAANHTNGQLSSDKHIKTTEEKLLNAVEKLKSDHC</sequence>
<gene>
    <name evidence="2" type="ORF">EZI54_10690</name>
</gene>
<comment type="caution">
    <text evidence="2">The sequence shown here is derived from an EMBL/GenBank/DDBJ whole genome shotgun (WGS) entry which is preliminary data.</text>
</comment>
<evidence type="ECO:0000313" key="3">
    <source>
        <dbReference type="Proteomes" id="UP000313645"/>
    </source>
</evidence>
<reference evidence="2 3" key="1">
    <citation type="submission" date="2019-02" db="EMBL/GenBank/DDBJ databases">
        <title>Marinobacter halodurans sp. nov., a marine bacterium isolated from sea tidal flat.</title>
        <authorList>
            <person name="Yoo Y."/>
            <person name="Lee D.W."/>
            <person name="Kim B.S."/>
            <person name="Kim J.-J."/>
        </authorList>
    </citation>
    <scope>NUCLEOTIDE SEQUENCE [LARGE SCALE GENOMIC DNA]</scope>
    <source>
        <strain evidence="2 3">YJ-S3-2</strain>
    </source>
</reference>
<proteinExistence type="predicted"/>
<keyword evidence="3" id="KW-1185">Reference proteome</keyword>
<dbReference type="InterPro" id="IPR007345">
    <property type="entry name" value="Polysacch_pyruvyl_Trfase"/>
</dbReference>
<keyword evidence="2" id="KW-0808">Transferase</keyword>
<feature type="domain" description="Polysaccharide pyruvyl transferase" evidence="1">
    <location>
        <begin position="78"/>
        <end position="191"/>
    </location>
</feature>
<protein>
    <submittedName>
        <fullName evidence="2">Polysaccharide pyruvyl transferase family protein</fullName>
    </submittedName>
</protein>
<dbReference type="RefSeq" id="WP_131481816.1">
    <property type="nucleotide sequence ID" value="NZ_SJDL01000014.1"/>
</dbReference>
<accession>A0ABY1ZM34</accession>